<gene>
    <name evidence="1" type="ORF">Bhyg_00926</name>
</gene>
<reference evidence="1" key="1">
    <citation type="submission" date="2022-07" db="EMBL/GenBank/DDBJ databases">
        <authorList>
            <person name="Trinca V."/>
            <person name="Uliana J.V.C."/>
            <person name="Torres T.T."/>
            <person name="Ward R.J."/>
            <person name="Monesi N."/>
        </authorList>
    </citation>
    <scope>NUCLEOTIDE SEQUENCE</scope>
    <source>
        <strain evidence="1">HSMRA1968</strain>
        <tissue evidence="1">Whole embryos</tissue>
    </source>
</reference>
<dbReference type="AlphaFoldDB" id="A0A9Q0N995"/>
<sequence length="159" mass="17676">MKSVVPYFSTLSSIDEFQSEGCSVDANANAITQLHISINKINCCYLITIMSKRKDVIEDEHVKNGDSDLSLESRVVSLEALVTRLTSENIDLRQAVTDLRTELTQYKERIEQVQTPVAAVEHNISLEQQSLNNNIVIRGVDVTENSTAADLHAMKVGLE</sequence>
<name>A0A9Q0N995_9DIPT</name>
<dbReference type="Proteomes" id="UP001151699">
    <property type="component" value="Chromosome A"/>
</dbReference>
<accession>A0A9Q0N995</accession>
<evidence type="ECO:0000313" key="1">
    <source>
        <dbReference type="EMBL" id="KAJ6645717.1"/>
    </source>
</evidence>
<keyword evidence="2" id="KW-1185">Reference proteome</keyword>
<evidence type="ECO:0000313" key="2">
    <source>
        <dbReference type="Proteomes" id="UP001151699"/>
    </source>
</evidence>
<proteinExistence type="predicted"/>
<protein>
    <submittedName>
        <fullName evidence="1">Uncharacterized protein</fullName>
    </submittedName>
</protein>
<comment type="caution">
    <text evidence="1">The sequence shown here is derived from an EMBL/GenBank/DDBJ whole genome shotgun (WGS) entry which is preliminary data.</text>
</comment>
<organism evidence="1 2">
    <name type="scientific">Pseudolycoriella hygida</name>
    <dbReference type="NCBI Taxonomy" id="35572"/>
    <lineage>
        <taxon>Eukaryota</taxon>
        <taxon>Metazoa</taxon>
        <taxon>Ecdysozoa</taxon>
        <taxon>Arthropoda</taxon>
        <taxon>Hexapoda</taxon>
        <taxon>Insecta</taxon>
        <taxon>Pterygota</taxon>
        <taxon>Neoptera</taxon>
        <taxon>Endopterygota</taxon>
        <taxon>Diptera</taxon>
        <taxon>Nematocera</taxon>
        <taxon>Sciaroidea</taxon>
        <taxon>Sciaridae</taxon>
        <taxon>Pseudolycoriella</taxon>
    </lineage>
</organism>
<dbReference type="EMBL" id="WJQU01000001">
    <property type="protein sequence ID" value="KAJ6645717.1"/>
    <property type="molecule type" value="Genomic_DNA"/>
</dbReference>